<dbReference type="EMBL" id="VYZN01000013">
    <property type="protein sequence ID" value="KAE9540795.1"/>
    <property type="molecule type" value="Genomic_DNA"/>
</dbReference>
<comment type="caution">
    <text evidence="1">The sequence shown here is derived from an EMBL/GenBank/DDBJ whole genome shotgun (WGS) entry which is preliminary data.</text>
</comment>
<sequence length="299" mass="34010">MAYGSSIRTNNYLESFHATLLNQMGKHPNILDFLCKLNFIKYLLTKAASKAYHETFCTKKKKKTCYNEFCKDIELTTDETTELDTKAIIGSLTNRPRLNQRATKKISVGRVKFGPFLFLDKILVAYHVEKFQSGAVDYQKCKGAFSVKELENKFVYLKDQYSKIKSKESNKASGSKGGKPQKQWKHFTSLMFLDDAIMIKNIIGESEGINPVMDLLTKNAVTLGTENIKSKKSASSQKFEEALLEELKTLRPKCSVPVEQSSDKIFCNYIVNLISEIPQNKKRKLLGELVKSILRVMDD</sequence>
<accession>A0A6G0TX37</accession>
<evidence type="ECO:0000313" key="1">
    <source>
        <dbReference type="EMBL" id="KAE9540795.1"/>
    </source>
</evidence>
<keyword evidence="2" id="KW-1185">Reference proteome</keyword>
<organism evidence="1 2">
    <name type="scientific">Aphis glycines</name>
    <name type="common">Soybean aphid</name>
    <dbReference type="NCBI Taxonomy" id="307491"/>
    <lineage>
        <taxon>Eukaryota</taxon>
        <taxon>Metazoa</taxon>
        <taxon>Ecdysozoa</taxon>
        <taxon>Arthropoda</taxon>
        <taxon>Hexapoda</taxon>
        <taxon>Insecta</taxon>
        <taxon>Pterygota</taxon>
        <taxon>Neoptera</taxon>
        <taxon>Paraneoptera</taxon>
        <taxon>Hemiptera</taxon>
        <taxon>Sternorrhyncha</taxon>
        <taxon>Aphidomorpha</taxon>
        <taxon>Aphidoidea</taxon>
        <taxon>Aphididae</taxon>
        <taxon>Aphidini</taxon>
        <taxon>Aphis</taxon>
        <taxon>Aphis</taxon>
    </lineage>
</organism>
<reference evidence="1 2" key="1">
    <citation type="submission" date="2019-08" db="EMBL/GenBank/DDBJ databases">
        <title>The genome of the soybean aphid Biotype 1, its phylome, world population structure and adaptation to the North American continent.</title>
        <authorList>
            <person name="Giordano R."/>
            <person name="Donthu R.K."/>
            <person name="Hernandez A.G."/>
            <person name="Wright C.L."/>
            <person name="Zimin A.V."/>
        </authorList>
    </citation>
    <scope>NUCLEOTIDE SEQUENCE [LARGE SCALE GENOMIC DNA]</scope>
    <source>
        <tissue evidence="1">Whole aphids</tissue>
    </source>
</reference>
<protein>
    <submittedName>
        <fullName evidence="1">Uncharacterized protein</fullName>
    </submittedName>
</protein>
<gene>
    <name evidence="1" type="ORF">AGLY_004040</name>
</gene>
<name>A0A6G0TX37_APHGL</name>
<dbReference type="Proteomes" id="UP000475862">
    <property type="component" value="Unassembled WGS sequence"/>
</dbReference>
<dbReference type="OrthoDB" id="7701713at2759"/>
<dbReference type="AlphaFoldDB" id="A0A6G0TX37"/>
<evidence type="ECO:0000313" key="2">
    <source>
        <dbReference type="Proteomes" id="UP000475862"/>
    </source>
</evidence>
<proteinExistence type="predicted"/>